<proteinExistence type="inferred from homology"/>
<keyword evidence="2" id="KW-0521">NADP</keyword>
<dbReference type="GeneID" id="28739684"/>
<keyword evidence="3" id="KW-0560">Oxidoreductase</keyword>
<evidence type="ECO:0000256" key="3">
    <source>
        <dbReference type="ARBA" id="ARBA00023002"/>
    </source>
</evidence>
<name>A0A0N1P1D6_9EURO</name>
<evidence type="ECO:0000256" key="1">
    <source>
        <dbReference type="ARBA" id="ARBA00005725"/>
    </source>
</evidence>
<dbReference type="RefSeq" id="XP_018000475.1">
    <property type="nucleotide sequence ID" value="XM_018147804.1"/>
</dbReference>
<dbReference type="Gene3D" id="3.90.25.10">
    <property type="entry name" value="UDP-galactose 4-epimerase, domain 1"/>
    <property type="match status" value="1"/>
</dbReference>
<dbReference type="PANTHER" id="PTHR47706:SF4">
    <property type="entry name" value="NMRA-LIKE DOMAIN-CONTAINING PROTEIN"/>
    <property type="match status" value="1"/>
</dbReference>
<dbReference type="Proteomes" id="UP000038010">
    <property type="component" value="Unassembled WGS sequence"/>
</dbReference>
<dbReference type="VEuPathDB" id="FungiDB:AB675_7435"/>
<comment type="similarity">
    <text evidence="1">Belongs to the NmrA-type oxidoreductase family. Isoflavone reductase subfamily.</text>
</comment>
<evidence type="ECO:0008006" key="6">
    <source>
        <dbReference type="Google" id="ProtNLM"/>
    </source>
</evidence>
<dbReference type="OrthoDB" id="10000533at2759"/>
<dbReference type="AlphaFoldDB" id="A0A0N1P1D6"/>
<accession>A0A0N1P1D6</accession>
<protein>
    <recommendedName>
        <fullName evidence="6">NmrA-like domain-containing protein</fullName>
    </recommendedName>
</protein>
<dbReference type="EMBL" id="LFJN01000012">
    <property type="protein sequence ID" value="KPI40512.1"/>
    <property type="molecule type" value="Genomic_DNA"/>
</dbReference>
<evidence type="ECO:0000313" key="5">
    <source>
        <dbReference type="Proteomes" id="UP000038010"/>
    </source>
</evidence>
<comment type="caution">
    <text evidence="4">The sequence shown here is derived from an EMBL/GenBank/DDBJ whole genome shotgun (WGS) entry which is preliminary data.</text>
</comment>
<dbReference type="GO" id="GO:0016491">
    <property type="term" value="F:oxidoreductase activity"/>
    <property type="evidence" value="ECO:0007669"/>
    <property type="project" value="UniProtKB-KW"/>
</dbReference>
<gene>
    <name evidence="4" type="ORF">AB675_7435</name>
</gene>
<sequence length="251" mass="28000">MARVLSANNVHTVISALRVFESASSESEVNLVKASVLAGTPKRFVASVWGVQYAEGSMVGDARARTLTELRTTNLEWTRFNNGYFLDCFGPSTLKSYMQPVVYAIDVAHKAAGIPGTGNEPMAFTYTFDVARFLLAALDLPKWEEEMYCYGEKTTWNAFLKAAEDARGSKFNVSYDPLGKLQRGKVTELPAHQDMGYEVFSREALQQLMAIWGQFVLDGRYDLPLDKALNKTFAEVHPMTVKDVLAMWQGL</sequence>
<organism evidence="4 5">
    <name type="scientific">Cyphellophora attinorum</name>
    <dbReference type="NCBI Taxonomy" id="1664694"/>
    <lineage>
        <taxon>Eukaryota</taxon>
        <taxon>Fungi</taxon>
        <taxon>Dikarya</taxon>
        <taxon>Ascomycota</taxon>
        <taxon>Pezizomycotina</taxon>
        <taxon>Eurotiomycetes</taxon>
        <taxon>Chaetothyriomycetidae</taxon>
        <taxon>Chaetothyriales</taxon>
        <taxon>Cyphellophoraceae</taxon>
        <taxon>Cyphellophora</taxon>
    </lineage>
</organism>
<reference evidence="4 5" key="1">
    <citation type="submission" date="2015-06" db="EMBL/GenBank/DDBJ databases">
        <title>Draft genome of the ant-associated black yeast Phialophora attae CBS 131958.</title>
        <authorList>
            <person name="Moreno L.F."/>
            <person name="Stielow B.J."/>
            <person name="de Hoog S."/>
            <person name="Vicente V.A."/>
            <person name="Weiss V.A."/>
            <person name="de Vries M."/>
            <person name="Cruz L.M."/>
            <person name="Souza E.M."/>
        </authorList>
    </citation>
    <scope>NUCLEOTIDE SEQUENCE [LARGE SCALE GENOMIC DNA]</scope>
    <source>
        <strain evidence="4 5">CBS 131958</strain>
    </source>
</reference>
<evidence type="ECO:0000256" key="2">
    <source>
        <dbReference type="ARBA" id="ARBA00022857"/>
    </source>
</evidence>
<dbReference type="Gene3D" id="3.40.50.720">
    <property type="entry name" value="NAD(P)-binding Rossmann-like Domain"/>
    <property type="match status" value="1"/>
</dbReference>
<dbReference type="STRING" id="1664694.A0A0N1P1D6"/>
<dbReference type="PANTHER" id="PTHR47706">
    <property type="entry name" value="NMRA-LIKE FAMILY PROTEIN"/>
    <property type="match status" value="1"/>
</dbReference>
<dbReference type="InterPro" id="IPR051609">
    <property type="entry name" value="NmrA/Isoflavone_reductase-like"/>
</dbReference>
<dbReference type="SUPFAM" id="SSF51735">
    <property type="entry name" value="NAD(P)-binding Rossmann-fold domains"/>
    <property type="match status" value="1"/>
</dbReference>
<dbReference type="InterPro" id="IPR036291">
    <property type="entry name" value="NAD(P)-bd_dom_sf"/>
</dbReference>
<evidence type="ECO:0000313" key="4">
    <source>
        <dbReference type="EMBL" id="KPI40512.1"/>
    </source>
</evidence>
<keyword evidence="5" id="KW-1185">Reference proteome</keyword>